<feature type="transmembrane region" description="Helical" evidence="6">
    <location>
        <begin position="294"/>
        <end position="315"/>
    </location>
</feature>
<evidence type="ECO:0000313" key="7">
    <source>
        <dbReference type="EMBL" id="PSJ03578.1"/>
    </source>
</evidence>
<evidence type="ECO:0000256" key="3">
    <source>
        <dbReference type="ARBA" id="ARBA00022692"/>
    </source>
</evidence>
<dbReference type="Pfam" id="PF03209">
    <property type="entry name" value="PUCC"/>
    <property type="match status" value="1"/>
</dbReference>
<keyword evidence="4 6" id="KW-1133">Transmembrane helix</keyword>
<keyword evidence="8" id="KW-1185">Reference proteome</keyword>
<evidence type="ECO:0000256" key="6">
    <source>
        <dbReference type="SAM" id="Phobius"/>
    </source>
</evidence>
<dbReference type="PANTHER" id="PTHR23538:SF1">
    <property type="entry name" value="44.5 KD BACTERIOCHLOROPHYLL SYNTHASE SUBUNIT"/>
    <property type="match status" value="1"/>
</dbReference>
<dbReference type="RefSeq" id="WP_106633107.1">
    <property type="nucleotide sequence ID" value="NZ_PXXO01000020.1"/>
</dbReference>
<organism evidence="7 8">
    <name type="scientific">Cyanobium usitatum str. Tous</name>
    <dbReference type="NCBI Taxonomy" id="2116684"/>
    <lineage>
        <taxon>Bacteria</taxon>
        <taxon>Bacillati</taxon>
        <taxon>Cyanobacteriota</taxon>
        <taxon>Cyanophyceae</taxon>
        <taxon>Synechococcales</taxon>
        <taxon>Prochlorococcaceae</taxon>
        <taxon>Cyanobium</taxon>
    </lineage>
</organism>
<dbReference type="GO" id="GO:0016020">
    <property type="term" value="C:membrane"/>
    <property type="evidence" value="ECO:0007669"/>
    <property type="project" value="UniProtKB-SubCell"/>
</dbReference>
<name>A0A2P7MQS4_9CYAN</name>
<accession>A0A2P7MQS4</accession>
<dbReference type="SUPFAM" id="SSF103473">
    <property type="entry name" value="MFS general substrate transporter"/>
    <property type="match status" value="1"/>
</dbReference>
<dbReference type="OrthoDB" id="417677at2"/>
<feature type="transmembrane region" description="Helical" evidence="6">
    <location>
        <begin position="120"/>
        <end position="149"/>
    </location>
</feature>
<evidence type="ECO:0000256" key="5">
    <source>
        <dbReference type="ARBA" id="ARBA00023136"/>
    </source>
</evidence>
<comment type="subcellular location">
    <subcellularLocation>
        <location evidence="1">Membrane</location>
        <topology evidence="1">Multi-pass membrane protein</topology>
    </subcellularLocation>
</comment>
<feature type="transmembrane region" description="Helical" evidence="6">
    <location>
        <begin position="350"/>
        <end position="374"/>
    </location>
</feature>
<dbReference type="InterPro" id="IPR036259">
    <property type="entry name" value="MFS_trans_sf"/>
</dbReference>
<feature type="transmembrane region" description="Helical" evidence="6">
    <location>
        <begin position="381"/>
        <end position="404"/>
    </location>
</feature>
<dbReference type="PIRSF" id="PIRSF016565">
    <property type="entry name" value="PucC"/>
    <property type="match status" value="1"/>
</dbReference>
<sequence length="471" mass="49701">MASSVDQQPSLGLPNTLRLGLFQGCLGCLAVIFAGLLNRVMLSELEFPGLLVGGALAFEQFVAPSRVLFGQISDAHPWAGRHRLPYIWLGTALFCGLAVLSVPLIFHVGRLLEAASQPELALGIAALCGLFALYGLAISLASTPYLALVIDRTSEAERPRAVGLIWCLLTVGIVIGAISINLSLRSLDGITDPALLEPVLLGFMGRVAVVVLVLTVVATVGLEPSKKQLDLPAGGQRREDSITLAQAWALVSSSRQVLVFFSFLVLFTLGLFLQDPILESYAADVFGMPIAATASLNAIWGMGTLTGLLLAGLWIVPRLGKLATARLGCQLILVSLVCLALAGLEPRVPVLQVVMLLFGLAAGIGTNSALVLMLDLTLPEAAGTFVGVWGLAQALSRALGKLLGGGLLDLARSLQQAFELAPSVYFPYALVLGVEVLVAFGALVLLRRVNLRQFREDTGRSLSKVLALELG</sequence>
<feature type="transmembrane region" description="Helical" evidence="6">
    <location>
        <begin position="161"/>
        <end position="180"/>
    </location>
</feature>
<keyword evidence="5 6" id="KW-0472">Membrane</keyword>
<dbReference type="InterPro" id="IPR026036">
    <property type="entry name" value="PucC"/>
</dbReference>
<reference evidence="7 8" key="1">
    <citation type="journal article" date="2018" name="Environ. Microbiol.">
        <title>Ecological and genomic features of two widespread freshwater picocyanobacteria.</title>
        <authorList>
            <person name="Cabello-Yeves P.J."/>
            <person name="Picazo A."/>
            <person name="Camacho A."/>
            <person name="Callieri C."/>
            <person name="Rosselli R."/>
            <person name="Roda-Garcia J.J."/>
            <person name="Coutinho F.H."/>
            <person name="Rodriguez-Valera F."/>
        </authorList>
    </citation>
    <scope>NUCLEOTIDE SEQUENCE [LARGE SCALE GENOMIC DNA]</scope>
    <source>
        <strain evidence="7 8">Tous</strain>
    </source>
</reference>
<dbReference type="Gene3D" id="1.20.1250.20">
    <property type="entry name" value="MFS general substrate transporter like domains"/>
    <property type="match status" value="1"/>
</dbReference>
<proteinExistence type="inferred from homology"/>
<evidence type="ECO:0000256" key="4">
    <source>
        <dbReference type="ARBA" id="ARBA00022989"/>
    </source>
</evidence>
<feature type="transmembrane region" description="Helical" evidence="6">
    <location>
        <begin position="20"/>
        <end position="37"/>
    </location>
</feature>
<dbReference type="InterPro" id="IPR004896">
    <property type="entry name" value="PucC-rel"/>
</dbReference>
<feature type="transmembrane region" description="Helical" evidence="6">
    <location>
        <begin position="200"/>
        <end position="222"/>
    </location>
</feature>
<dbReference type="Proteomes" id="UP000243002">
    <property type="component" value="Unassembled WGS sequence"/>
</dbReference>
<evidence type="ECO:0000256" key="2">
    <source>
        <dbReference type="ARBA" id="ARBA00008412"/>
    </source>
</evidence>
<feature type="transmembrane region" description="Helical" evidence="6">
    <location>
        <begin position="424"/>
        <end position="446"/>
    </location>
</feature>
<feature type="transmembrane region" description="Helical" evidence="6">
    <location>
        <begin position="86"/>
        <end position="108"/>
    </location>
</feature>
<dbReference type="PANTHER" id="PTHR23538">
    <property type="entry name" value="44.5 KD BACTERIOCHLOROPHYLL SYNTHASE SUBUNIT"/>
    <property type="match status" value="1"/>
</dbReference>
<keyword evidence="3 6" id="KW-0812">Transmembrane</keyword>
<evidence type="ECO:0000313" key="8">
    <source>
        <dbReference type="Proteomes" id="UP000243002"/>
    </source>
</evidence>
<comment type="similarity">
    <text evidence="2">Belongs to the PucC family.</text>
</comment>
<dbReference type="CDD" id="cd06176">
    <property type="entry name" value="MFS_BCD_PucC-like"/>
    <property type="match status" value="1"/>
</dbReference>
<comment type="caution">
    <text evidence="7">The sequence shown here is derived from an EMBL/GenBank/DDBJ whole genome shotgun (WGS) entry which is preliminary data.</text>
</comment>
<evidence type="ECO:0000256" key="1">
    <source>
        <dbReference type="ARBA" id="ARBA00004141"/>
    </source>
</evidence>
<protein>
    <submittedName>
        <fullName evidence="7">MFS transporter</fullName>
    </submittedName>
</protein>
<dbReference type="AlphaFoldDB" id="A0A2P7MQS4"/>
<dbReference type="EMBL" id="PXXO01000020">
    <property type="protein sequence ID" value="PSJ03578.1"/>
    <property type="molecule type" value="Genomic_DNA"/>
</dbReference>
<feature type="transmembrane region" description="Helical" evidence="6">
    <location>
        <begin position="257"/>
        <end position="274"/>
    </location>
</feature>
<feature type="transmembrane region" description="Helical" evidence="6">
    <location>
        <begin position="327"/>
        <end position="344"/>
    </location>
</feature>
<gene>
    <name evidence="7" type="ORF">C7K55_12725</name>
</gene>